<name>A0A327Z2B5_9ACTN</name>
<dbReference type="Proteomes" id="UP000249341">
    <property type="component" value="Unassembled WGS sequence"/>
</dbReference>
<comment type="caution">
    <text evidence="1">The sequence shown here is derived from an EMBL/GenBank/DDBJ whole genome shotgun (WGS) entry which is preliminary data.</text>
</comment>
<dbReference type="EMBL" id="QLMJ01000018">
    <property type="protein sequence ID" value="RAK29249.1"/>
    <property type="molecule type" value="Genomic_DNA"/>
</dbReference>
<sequence length="82" mass="8612">MTAALTVSISGVSYAVFNPEKLKGDVQVVADRATCRTVDTAIVGYEAVTGVQPTTIGELREWVRGDISAYSIKNGMAFGPGC</sequence>
<evidence type="ECO:0000313" key="2">
    <source>
        <dbReference type="Proteomes" id="UP000249341"/>
    </source>
</evidence>
<dbReference type="AlphaFoldDB" id="A0A327Z2B5"/>
<proteinExistence type="predicted"/>
<evidence type="ECO:0000313" key="1">
    <source>
        <dbReference type="EMBL" id="RAK29249.1"/>
    </source>
</evidence>
<gene>
    <name evidence="1" type="ORF">B0I29_11841</name>
</gene>
<keyword evidence="2" id="KW-1185">Reference proteome</keyword>
<reference evidence="1 2" key="1">
    <citation type="submission" date="2018-06" db="EMBL/GenBank/DDBJ databases">
        <title>Genomic Encyclopedia of Type Strains, Phase III (KMG-III): the genomes of soil and plant-associated and newly described type strains.</title>
        <authorList>
            <person name="Whitman W."/>
        </authorList>
    </citation>
    <scope>NUCLEOTIDE SEQUENCE [LARGE SCALE GENOMIC DNA]</scope>
    <source>
        <strain evidence="1 2">CGMCC 4.7090</strain>
    </source>
</reference>
<accession>A0A327Z2B5</accession>
<organism evidence="1 2">
    <name type="scientific">Actinoplanes lutulentus</name>
    <dbReference type="NCBI Taxonomy" id="1287878"/>
    <lineage>
        <taxon>Bacteria</taxon>
        <taxon>Bacillati</taxon>
        <taxon>Actinomycetota</taxon>
        <taxon>Actinomycetes</taxon>
        <taxon>Micromonosporales</taxon>
        <taxon>Micromonosporaceae</taxon>
        <taxon>Actinoplanes</taxon>
    </lineage>
</organism>
<protein>
    <submittedName>
        <fullName evidence="1">Uncharacterized protein</fullName>
    </submittedName>
</protein>